<evidence type="ECO:0000313" key="2">
    <source>
        <dbReference type="EMBL" id="PHH68770.1"/>
    </source>
</evidence>
<dbReference type="OrthoDB" id="205514at2759"/>
<name>A0A2C5YMP3_9HYPO</name>
<evidence type="ECO:0000313" key="3">
    <source>
        <dbReference type="Proteomes" id="UP000226431"/>
    </source>
</evidence>
<reference evidence="2 3" key="1">
    <citation type="submission" date="2017-06" db="EMBL/GenBank/DDBJ databases">
        <title>Ant-infecting Ophiocordyceps genomes reveal a high diversity of potential behavioral manipulation genes and a possible major role for enterotoxins.</title>
        <authorList>
            <person name="De Bekker C."/>
            <person name="Evans H.C."/>
            <person name="Brachmann A."/>
            <person name="Hughes D.P."/>
        </authorList>
    </citation>
    <scope>NUCLEOTIDE SEQUENCE [LARGE SCALE GENOMIC DNA]</scope>
    <source>
        <strain evidence="2 3">Map16</strain>
    </source>
</reference>
<dbReference type="STRING" id="2004952.A0A2C5YMP3"/>
<keyword evidence="3" id="KW-1185">Reference proteome</keyword>
<proteinExistence type="predicted"/>
<dbReference type="AlphaFoldDB" id="A0A2C5YMP3"/>
<sequence length="147" mass="16657">MAEAGLESNEKAAFFELWESLGADDEEEMDARERRDRRRRAAFFTDPTEGIEADETIIPDSVRPAIKTKRGDDSTPLRPRRAKSKRSPPTATPGPSRKKRGRGSSPKMKPLDEQIFRGLSFFFVPDNDIAPARRLRITRARENGART</sequence>
<organism evidence="2 3">
    <name type="scientific">Ophiocordyceps camponoti-rufipedis</name>
    <dbReference type="NCBI Taxonomy" id="2004952"/>
    <lineage>
        <taxon>Eukaryota</taxon>
        <taxon>Fungi</taxon>
        <taxon>Dikarya</taxon>
        <taxon>Ascomycota</taxon>
        <taxon>Pezizomycotina</taxon>
        <taxon>Sordariomycetes</taxon>
        <taxon>Hypocreomycetidae</taxon>
        <taxon>Hypocreales</taxon>
        <taxon>Ophiocordycipitaceae</taxon>
        <taxon>Ophiocordyceps</taxon>
    </lineage>
</organism>
<dbReference type="Proteomes" id="UP000226431">
    <property type="component" value="Unassembled WGS sequence"/>
</dbReference>
<comment type="caution">
    <text evidence="2">The sequence shown here is derived from an EMBL/GenBank/DDBJ whole genome shotgun (WGS) entry which is preliminary data.</text>
</comment>
<accession>A0A2C5YMP3</accession>
<protein>
    <submittedName>
        <fullName evidence="2">Uncharacterized protein</fullName>
    </submittedName>
</protein>
<dbReference type="EMBL" id="NJES01000889">
    <property type="protein sequence ID" value="PHH68770.1"/>
    <property type="molecule type" value="Genomic_DNA"/>
</dbReference>
<evidence type="ECO:0000256" key="1">
    <source>
        <dbReference type="SAM" id="MobiDB-lite"/>
    </source>
</evidence>
<feature type="region of interest" description="Disordered" evidence="1">
    <location>
        <begin position="19"/>
        <end position="111"/>
    </location>
</feature>
<gene>
    <name evidence="2" type="ORF">CDD80_7248</name>
</gene>